<sequence>MVGKQIVAKGFGQFDPTNYHLKAELSTTAPGTYNKLFIVIKTRSHYITPFAFYRKQLSENSIYTPAYDVRAYLKWPVNTGIESILRKSTTITILINAEHAPDTVITNVGMKNITSTLTKRAVTSRICHTTYKNINLTISATHSILRTNKLTISTDKSRLQPYLNYTFSHTKGSFQITDICKILLAFQLYWISQFDNTHCFIQSVDLPHIHDKQF</sequence>
<gene>
    <name evidence="1" type="ORF">TM074_02905</name>
</gene>
<name>A0AB39J7T5_9BACT</name>
<organism evidence="1">
    <name type="scientific">Candidatus Nanosynbacter sp. TM7-074</name>
    <dbReference type="NCBI Taxonomy" id="3158573"/>
    <lineage>
        <taxon>Bacteria</taxon>
        <taxon>Candidatus Saccharimonadota</taxon>
        <taxon>Candidatus Saccharimonadia</taxon>
        <taxon>Candidatus Nanosynbacterales</taxon>
        <taxon>Candidatus Nanosynbacteraceae</taxon>
        <taxon>Candidatus Nanosynbacter</taxon>
    </lineage>
</organism>
<protein>
    <submittedName>
        <fullName evidence="1">Uncharacterized protein</fullName>
    </submittedName>
</protein>
<accession>A0AB39J7T5</accession>
<evidence type="ECO:0000313" key="1">
    <source>
        <dbReference type="EMBL" id="XDN89634.1"/>
    </source>
</evidence>
<dbReference type="RefSeq" id="WP_369000211.1">
    <property type="nucleotide sequence ID" value="NZ_CP158487.1"/>
</dbReference>
<dbReference type="AlphaFoldDB" id="A0AB39J7T5"/>
<proteinExistence type="predicted"/>
<dbReference type="EMBL" id="CP158487">
    <property type="protein sequence ID" value="XDN89634.1"/>
    <property type="molecule type" value="Genomic_DNA"/>
</dbReference>
<reference evidence="1" key="1">
    <citation type="submission" date="2024-06" db="EMBL/GenBank/DDBJ databases">
        <authorList>
            <person name="Atkinson C."/>
            <person name="McLean J."/>
            <person name="Gallagher L."/>
            <person name="Bor B."/>
            <person name="Mougous J."/>
        </authorList>
    </citation>
    <scope>NUCLEOTIDE SEQUENCE</scope>
    <source>
        <strain evidence="1">TM7-074</strain>
    </source>
</reference>